<dbReference type="PANTHER" id="PTHR46766">
    <property type="entry name" value="GLUTAMINE-RICH PROTEIN 2"/>
    <property type="match status" value="1"/>
</dbReference>
<dbReference type="AlphaFoldDB" id="Q49944"/>
<dbReference type="Gene3D" id="1.20.1260.20">
    <property type="entry name" value="PPE superfamily"/>
    <property type="match status" value="1"/>
</dbReference>
<dbReference type="GO" id="GO:0052572">
    <property type="term" value="P:response to host immune response"/>
    <property type="evidence" value="ECO:0007669"/>
    <property type="project" value="TreeGrafter"/>
</dbReference>
<dbReference type="Pfam" id="PF00823">
    <property type="entry name" value="PPE"/>
    <property type="match status" value="1"/>
</dbReference>
<dbReference type="SUPFAM" id="SSF140459">
    <property type="entry name" value="PE/PPE dimer-like"/>
    <property type="match status" value="1"/>
</dbReference>
<evidence type="ECO:0000256" key="1">
    <source>
        <dbReference type="ARBA" id="ARBA00010652"/>
    </source>
</evidence>
<dbReference type="InterPro" id="IPR000030">
    <property type="entry name" value="PPE_dom"/>
</dbReference>
<accession>Q49944</accession>
<proteinExistence type="inferred from homology"/>
<protein>
    <submittedName>
        <fullName evidence="3">U1756z</fullName>
    </submittedName>
</protein>
<reference evidence="3" key="1">
    <citation type="submission" date="1994-09" db="EMBL/GenBank/DDBJ databases">
        <authorList>
            <person name="Robison K"/>
        </authorList>
    </citation>
    <scope>NUCLEOTIDE SEQUENCE</scope>
</reference>
<organism evidence="3">
    <name type="scientific">Mycobacterium leprae</name>
    <dbReference type="NCBI Taxonomy" id="1769"/>
    <lineage>
        <taxon>Bacteria</taxon>
        <taxon>Bacillati</taxon>
        <taxon>Actinomycetota</taxon>
        <taxon>Actinomycetes</taxon>
        <taxon>Mycobacteriales</taxon>
        <taxon>Mycobacteriaceae</taxon>
        <taxon>Mycobacterium</taxon>
    </lineage>
</organism>
<feature type="domain" description="PPE" evidence="2">
    <location>
        <begin position="3"/>
        <end position="163"/>
    </location>
</feature>
<name>Q49944_MYCLR</name>
<comment type="similarity">
    <text evidence="1">Belongs to the mycobacterial PPE family.</text>
</comment>
<dbReference type="EMBL" id="U15180">
    <property type="protein sequence ID" value="AAA62879.1"/>
    <property type="molecule type" value="Genomic_DNA"/>
</dbReference>
<evidence type="ECO:0000259" key="2">
    <source>
        <dbReference type="Pfam" id="PF00823"/>
    </source>
</evidence>
<reference evidence="3" key="2">
    <citation type="submission" date="1995-05" db="EMBL/GenBank/DDBJ databases">
        <authorList>
            <person name="Smith D.R."/>
        </authorList>
    </citation>
    <scope>NUCLEOTIDE SEQUENCE</scope>
</reference>
<dbReference type="PIR" id="T45168">
    <property type="entry name" value="T45168"/>
</dbReference>
<evidence type="ECO:0000313" key="3">
    <source>
        <dbReference type="EMBL" id="AAA62879.1"/>
    </source>
</evidence>
<dbReference type="InterPro" id="IPR038332">
    <property type="entry name" value="PPE_sf"/>
</dbReference>
<sequence>MFDFAALSPETNSTRMYLGPGSSPILTAAAAWVVLAKELTAAAQGLQSAVEALLTTFEGESAAALAERVTPYEKWLTQNAASAELTATQLTVAANAYETAFTMTVPPLMVFVNRAQACLLIMSNIFGQNSTAIAEKEAEYTEMWIQDATAMTSYQASVLEAVGATKANRRRCWGAGYRWHLWSLAEAAVLAASTLHYACNQELS</sequence>
<dbReference type="PANTHER" id="PTHR46766:SF1">
    <property type="entry name" value="GLUTAMINE-RICH PROTEIN 2"/>
    <property type="match status" value="1"/>
</dbReference>